<dbReference type="InterPro" id="IPR003675">
    <property type="entry name" value="Rce1/LyrA-like_dom"/>
</dbReference>
<dbReference type="GO" id="GO:0006508">
    <property type="term" value="P:proteolysis"/>
    <property type="evidence" value="ECO:0007669"/>
    <property type="project" value="UniProtKB-KW"/>
</dbReference>
<dbReference type="Proteomes" id="UP000799092">
    <property type="component" value="Unassembled WGS sequence"/>
</dbReference>
<feature type="transmembrane region" description="Helical" evidence="1">
    <location>
        <begin position="33"/>
        <end position="56"/>
    </location>
</feature>
<keyword evidence="4" id="KW-1185">Reference proteome</keyword>
<dbReference type="PANTHER" id="PTHR36435:SF6">
    <property type="entry name" value="ABORTIVE INFECTION PROTEIN"/>
    <property type="match status" value="1"/>
</dbReference>
<keyword evidence="1" id="KW-1133">Transmembrane helix</keyword>
<dbReference type="GO" id="GO:0004175">
    <property type="term" value="F:endopeptidase activity"/>
    <property type="evidence" value="ECO:0007669"/>
    <property type="project" value="UniProtKB-ARBA"/>
</dbReference>
<sequence>MPKKYWYVLLTYLIMQLSGIVVLPIINLFNIDALFAVVSWSLFSFIVALVVIMYLLRDEMKDVRGNMEIGTIILWSILGIFLAFFAQFAAIIIETFVLNIKPGSQNTMDIMAIARSAPIFIIVVTIIAPILEEIIFRKVIFGSIYKRTNFIIAALASALVFGLVHNDNPHILVYTAMGIVFSFLYVKTKRIIVPIIAHMSINTYAVVGQLTLDQEELDKMLEQLEQLQMIIIGG</sequence>
<dbReference type="Pfam" id="PF02517">
    <property type="entry name" value="Rce1-like"/>
    <property type="match status" value="1"/>
</dbReference>
<comment type="caution">
    <text evidence="3">The sequence shown here is derived from an EMBL/GenBank/DDBJ whole genome shotgun (WGS) entry which is preliminary data.</text>
</comment>
<keyword evidence="1" id="KW-0812">Transmembrane</keyword>
<gene>
    <name evidence="3" type="ORF">GH741_19770</name>
</gene>
<dbReference type="GO" id="GO:0080120">
    <property type="term" value="P:CAAX-box protein maturation"/>
    <property type="evidence" value="ECO:0007669"/>
    <property type="project" value="UniProtKB-ARBA"/>
</dbReference>
<feature type="transmembrane region" description="Helical" evidence="1">
    <location>
        <begin position="7"/>
        <end position="27"/>
    </location>
</feature>
<accession>A0A6A8DGU3</accession>
<evidence type="ECO:0000256" key="1">
    <source>
        <dbReference type="SAM" id="Phobius"/>
    </source>
</evidence>
<dbReference type="OrthoDB" id="2194912at2"/>
<feature type="transmembrane region" description="Helical" evidence="1">
    <location>
        <begin position="148"/>
        <end position="165"/>
    </location>
</feature>
<dbReference type="GO" id="GO:0008237">
    <property type="term" value="F:metallopeptidase activity"/>
    <property type="evidence" value="ECO:0007669"/>
    <property type="project" value="UniProtKB-KW"/>
</dbReference>
<keyword evidence="1" id="KW-0472">Membrane</keyword>
<feature type="domain" description="CAAX prenyl protease 2/Lysostaphin resistance protein A-like" evidence="2">
    <location>
        <begin position="117"/>
        <end position="203"/>
    </location>
</feature>
<dbReference type="RefSeq" id="WP_153738483.1">
    <property type="nucleotide sequence ID" value="NZ_WJNG01000020.1"/>
</dbReference>
<reference evidence="3" key="1">
    <citation type="submission" date="2019-11" db="EMBL/GenBank/DDBJ databases">
        <authorList>
            <person name="Li J."/>
        </authorList>
    </citation>
    <scope>NUCLEOTIDE SEQUENCE</scope>
    <source>
        <strain evidence="3">B6B</strain>
    </source>
</reference>
<dbReference type="AlphaFoldDB" id="A0A6A8DGU3"/>
<feature type="transmembrane region" description="Helical" evidence="1">
    <location>
        <begin position="68"/>
        <end position="93"/>
    </location>
</feature>
<evidence type="ECO:0000313" key="3">
    <source>
        <dbReference type="EMBL" id="MRH44884.1"/>
    </source>
</evidence>
<feature type="transmembrane region" description="Helical" evidence="1">
    <location>
        <begin position="113"/>
        <end position="136"/>
    </location>
</feature>
<evidence type="ECO:0000259" key="2">
    <source>
        <dbReference type="Pfam" id="PF02517"/>
    </source>
</evidence>
<organism evidence="3 4">
    <name type="scientific">Aquibacillus halophilus</name>
    <dbReference type="NCBI Taxonomy" id="930132"/>
    <lineage>
        <taxon>Bacteria</taxon>
        <taxon>Bacillati</taxon>
        <taxon>Bacillota</taxon>
        <taxon>Bacilli</taxon>
        <taxon>Bacillales</taxon>
        <taxon>Bacillaceae</taxon>
        <taxon>Aquibacillus</taxon>
    </lineage>
</organism>
<dbReference type="InterPro" id="IPR052710">
    <property type="entry name" value="CAAX_protease"/>
</dbReference>
<evidence type="ECO:0000313" key="4">
    <source>
        <dbReference type="Proteomes" id="UP000799092"/>
    </source>
</evidence>
<protein>
    <submittedName>
        <fullName evidence="3">CPBP family intramembrane metalloprotease</fullName>
    </submittedName>
</protein>
<keyword evidence="3" id="KW-0482">Metalloprotease</keyword>
<dbReference type="EMBL" id="WJNG01000020">
    <property type="protein sequence ID" value="MRH44884.1"/>
    <property type="molecule type" value="Genomic_DNA"/>
</dbReference>
<feature type="transmembrane region" description="Helical" evidence="1">
    <location>
        <begin position="171"/>
        <end position="186"/>
    </location>
</feature>
<proteinExistence type="predicted"/>
<name>A0A6A8DGU3_9BACI</name>
<keyword evidence="3" id="KW-0645">Protease</keyword>
<keyword evidence="3" id="KW-0378">Hydrolase</keyword>
<dbReference type="PANTHER" id="PTHR36435">
    <property type="entry name" value="SLR1288 PROTEIN"/>
    <property type="match status" value="1"/>
</dbReference>